<keyword evidence="3" id="KW-1185">Reference proteome</keyword>
<evidence type="ECO:0000256" key="1">
    <source>
        <dbReference type="SAM" id="MobiDB-lite"/>
    </source>
</evidence>
<dbReference type="EMBL" id="AVOT02030736">
    <property type="protein sequence ID" value="MBW0524030.1"/>
    <property type="molecule type" value="Genomic_DNA"/>
</dbReference>
<feature type="region of interest" description="Disordered" evidence="1">
    <location>
        <begin position="23"/>
        <end position="51"/>
    </location>
</feature>
<protein>
    <submittedName>
        <fullName evidence="2">Uncharacterized protein</fullName>
    </submittedName>
</protein>
<dbReference type="Proteomes" id="UP000765509">
    <property type="component" value="Unassembled WGS sequence"/>
</dbReference>
<organism evidence="2 3">
    <name type="scientific">Austropuccinia psidii MF-1</name>
    <dbReference type="NCBI Taxonomy" id="1389203"/>
    <lineage>
        <taxon>Eukaryota</taxon>
        <taxon>Fungi</taxon>
        <taxon>Dikarya</taxon>
        <taxon>Basidiomycota</taxon>
        <taxon>Pucciniomycotina</taxon>
        <taxon>Pucciniomycetes</taxon>
        <taxon>Pucciniales</taxon>
        <taxon>Sphaerophragmiaceae</taxon>
        <taxon>Austropuccinia</taxon>
    </lineage>
</organism>
<dbReference type="AlphaFoldDB" id="A0A9Q3ERV5"/>
<gene>
    <name evidence="2" type="ORF">O181_063745</name>
</gene>
<accession>A0A9Q3ERV5</accession>
<comment type="caution">
    <text evidence="2">The sequence shown here is derived from an EMBL/GenBank/DDBJ whole genome shotgun (WGS) entry which is preliminary data.</text>
</comment>
<reference evidence="2" key="1">
    <citation type="submission" date="2021-03" db="EMBL/GenBank/DDBJ databases">
        <title>Draft genome sequence of rust myrtle Austropuccinia psidii MF-1, a brazilian biotype.</title>
        <authorList>
            <person name="Quecine M.C."/>
            <person name="Pachon D.M.R."/>
            <person name="Bonatelli M.L."/>
            <person name="Correr F.H."/>
            <person name="Franceschini L.M."/>
            <person name="Leite T.F."/>
            <person name="Margarido G.R.A."/>
            <person name="Almeida C.A."/>
            <person name="Ferrarezi J.A."/>
            <person name="Labate C.A."/>
        </authorList>
    </citation>
    <scope>NUCLEOTIDE SEQUENCE</scope>
    <source>
        <strain evidence="2">MF-1</strain>
    </source>
</reference>
<evidence type="ECO:0000313" key="3">
    <source>
        <dbReference type="Proteomes" id="UP000765509"/>
    </source>
</evidence>
<evidence type="ECO:0000313" key="2">
    <source>
        <dbReference type="EMBL" id="MBW0524030.1"/>
    </source>
</evidence>
<proteinExistence type="predicted"/>
<name>A0A9Q3ERV5_9BASI</name>
<sequence length="102" mass="11606">MIKGKYPKIIKLLTAWKHYPVPCTPQESWNPNKPARGQRRPLQNRRTATGHLQHNSVRKETEGNHTRCAIHLQIQQKGQTRGLEGYGSSCSAPQTIQLLIPM</sequence>